<dbReference type="HOGENOM" id="CLU_045014_0_0_1"/>
<dbReference type="Proteomes" id="UP000053257">
    <property type="component" value="Unassembled WGS sequence"/>
</dbReference>
<protein>
    <recommendedName>
        <fullName evidence="3">AB hydrolase-1 domain-containing protein</fullName>
    </recommendedName>
</protein>
<dbReference type="OrthoDB" id="5311491at2759"/>
<name>A0A0C3PL20_PHLG1</name>
<dbReference type="EMBL" id="KN840504">
    <property type="protein sequence ID" value="KIP07103.1"/>
    <property type="molecule type" value="Genomic_DNA"/>
</dbReference>
<keyword evidence="2" id="KW-1185">Reference proteome</keyword>
<evidence type="ECO:0000313" key="1">
    <source>
        <dbReference type="EMBL" id="KIP07103.1"/>
    </source>
</evidence>
<accession>A0A0C3PL20</accession>
<dbReference type="SUPFAM" id="SSF53474">
    <property type="entry name" value="alpha/beta-Hydrolases"/>
    <property type="match status" value="1"/>
</dbReference>
<sequence>MPTIPVDESGTVVYYEDSGEPEGSHTYLTVVLIHGILFHGAIFKNLIPHAAANNLRLIRVNQRDYPGSTPYSAQELETIASNDFERRAVLLQTIGNQLSTLVVNLAKELHLPPISIVGSKRSGGVALSTWSMGNCLALAMLSNASSLPAQVRQDVAKYMRTLVMLDPVAGTTMGGTPSQGTYHPFRDPTLPIQERVDRAQFWLSFYFTKVVDLESVTTEVLESRVAQHEQLGLLQASSAKTPTLLRMSSAELESAKDRAALLRSSLPLLRSNSENFRLNFEKALFDTDGVLPSVNVVVAWCDETMGDAVFAAKIIHDRLKAEQPAGKVRRNIEMYRLEGMNHFPHCDFPEKVIEMFTNAL</sequence>
<dbReference type="Gene3D" id="3.40.50.1820">
    <property type="entry name" value="alpha/beta hydrolase"/>
    <property type="match status" value="1"/>
</dbReference>
<evidence type="ECO:0000313" key="2">
    <source>
        <dbReference type="Proteomes" id="UP000053257"/>
    </source>
</evidence>
<gene>
    <name evidence="1" type="ORF">PHLGIDRAFT_35631</name>
</gene>
<proteinExistence type="predicted"/>
<organism evidence="1 2">
    <name type="scientific">Phlebiopsis gigantea (strain 11061_1 CR5-6)</name>
    <name type="common">White-rot fungus</name>
    <name type="synonym">Peniophora gigantea</name>
    <dbReference type="NCBI Taxonomy" id="745531"/>
    <lineage>
        <taxon>Eukaryota</taxon>
        <taxon>Fungi</taxon>
        <taxon>Dikarya</taxon>
        <taxon>Basidiomycota</taxon>
        <taxon>Agaricomycotina</taxon>
        <taxon>Agaricomycetes</taxon>
        <taxon>Polyporales</taxon>
        <taxon>Phanerochaetaceae</taxon>
        <taxon>Phlebiopsis</taxon>
    </lineage>
</organism>
<dbReference type="AlphaFoldDB" id="A0A0C3PL20"/>
<evidence type="ECO:0008006" key="3">
    <source>
        <dbReference type="Google" id="ProtNLM"/>
    </source>
</evidence>
<dbReference type="InterPro" id="IPR029058">
    <property type="entry name" value="AB_hydrolase_fold"/>
</dbReference>
<reference evidence="1 2" key="1">
    <citation type="journal article" date="2014" name="PLoS Genet.">
        <title>Analysis of the Phlebiopsis gigantea genome, transcriptome and secretome provides insight into its pioneer colonization strategies of wood.</title>
        <authorList>
            <person name="Hori C."/>
            <person name="Ishida T."/>
            <person name="Igarashi K."/>
            <person name="Samejima M."/>
            <person name="Suzuki H."/>
            <person name="Master E."/>
            <person name="Ferreira P."/>
            <person name="Ruiz-Duenas F.J."/>
            <person name="Held B."/>
            <person name="Canessa P."/>
            <person name="Larrondo L.F."/>
            <person name="Schmoll M."/>
            <person name="Druzhinina I.S."/>
            <person name="Kubicek C.P."/>
            <person name="Gaskell J.A."/>
            <person name="Kersten P."/>
            <person name="St John F."/>
            <person name="Glasner J."/>
            <person name="Sabat G."/>
            <person name="Splinter BonDurant S."/>
            <person name="Syed K."/>
            <person name="Yadav J."/>
            <person name="Mgbeahuruike A.C."/>
            <person name="Kovalchuk A."/>
            <person name="Asiegbu F.O."/>
            <person name="Lackner G."/>
            <person name="Hoffmeister D."/>
            <person name="Rencoret J."/>
            <person name="Gutierrez A."/>
            <person name="Sun H."/>
            <person name="Lindquist E."/>
            <person name="Barry K."/>
            <person name="Riley R."/>
            <person name="Grigoriev I.V."/>
            <person name="Henrissat B."/>
            <person name="Kues U."/>
            <person name="Berka R.M."/>
            <person name="Martinez A.T."/>
            <person name="Covert S.F."/>
            <person name="Blanchette R.A."/>
            <person name="Cullen D."/>
        </authorList>
    </citation>
    <scope>NUCLEOTIDE SEQUENCE [LARGE SCALE GENOMIC DNA]</scope>
    <source>
        <strain evidence="1 2">11061_1 CR5-6</strain>
    </source>
</reference>